<reference evidence="1" key="1">
    <citation type="journal article" date="2020" name="mSystems">
        <title>Genome- and Community-Level Interaction Insights into Carbon Utilization and Element Cycling Functions of Hydrothermarchaeota in Hydrothermal Sediment.</title>
        <authorList>
            <person name="Zhou Z."/>
            <person name="Liu Y."/>
            <person name="Xu W."/>
            <person name="Pan J."/>
            <person name="Luo Z.H."/>
            <person name="Li M."/>
        </authorList>
    </citation>
    <scope>NUCLEOTIDE SEQUENCE [LARGE SCALE GENOMIC DNA]</scope>
    <source>
        <strain evidence="1">SpSt-374</strain>
    </source>
</reference>
<evidence type="ECO:0000313" key="1">
    <source>
        <dbReference type="EMBL" id="HGG03043.1"/>
    </source>
</evidence>
<protein>
    <submittedName>
        <fullName evidence="1">Uncharacterized protein</fullName>
    </submittedName>
</protein>
<name>A0A7C3ZMI9_9CYAN</name>
<organism evidence="1">
    <name type="scientific">Planktothricoides sp. SpSt-374</name>
    <dbReference type="NCBI Taxonomy" id="2282167"/>
    <lineage>
        <taxon>Bacteria</taxon>
        <taxon>Bacillati</taxon>
        <taxon>Cyanobacteriota</taxon>
        <taxon>Cyanophyceae</taxon>
        <taxon>Oscillatoriophycideae</taxon>
        <taxon>Oscillatoriales</taxon>
        <taxon>Oscillatoriaceae</taxon>
        <taxon>Planktothricoides</taxon>
    </lineage>
</organism>
<proteinExistence type="predicted"/>
<sequence>MTIEPFWVQVNEATLRQGDYLPGCLVPVPVFDPTDLAKNSESKEIDVVFNVFDLIVLTQSCDLENNKVRLVALCRIYSLSEFEEINPHLAKRGKWEEVRKGRVEGLHLLASPTNPDDNRAALVVDFREIHSLPYDYLLKQATELGNRWRLKSPFLEHFSQGFAKLFMRVGLPAAIPPFK</sequence>
<gene>
    <name evidence="1" type="ORF">ENR15_20975</name>
</gene>
<comment type="caution">
    <text evidence="1">The sequence shown here is derived from an EMBL/GenBank/DDBJ whole genome shotgun (WGS) entry which is preliminary data.</text>
</comment>
<accession>A0A7C3ZMI9</accession>
<dbReference type="AlphaFoldDB" id="A0A7C3ZMI9"/>
<dbReference type="EMBL" id="DSPX01000208">
    <property type="protein sequence ID" value="HGG03043.1"/>
    <property type="molecule type" value="Genomic_DNA"/>
</dbReference>